<evidence type="ECO:0000259" key="10">
    <source>
        <dbReference type="Pfam" id="PF07282"/>
    </source>
</evidence>
<evidence type="ECO:0000256" key="7">
    <source>
        <dbReference type="ARBA" id="ARBA00023172"/>
    </source>
</evidence>
<feature type="domain" description="Cas12f1-like TNB" evidence="10">
    <location>
        <begin position="288"/>
        <end position="353"/>
    </location>
</feature>
<dbReference type="InterPro" id="IPR021027">
    <property type="entry name" value="Transposase_put_HTH"/>
</dbReference>
<keyword evidence="3" id="KW-0815">Transposition</keyword>
<dbReference type="InterPro" id="IPR001959">
    <property type="entry name" value="Transposase"/>
</dbReference>
<dbReference type="Pfam" id="PF01385">
    <property type="entry name" value="OrfB_IS605"/>
    <property type="match status" value="1"/>
</dbReference>
<evidence type="ECO:0008006" key="14">
    <source>
        <dbReference type="Google" id="ProtNLM"/>
    </source>
</evidence>
<dbReference type="PATRIC" id="fig|1698282.3.peg.267"/>
<dbReference type="GO" id="GO:0032196">
    <property type="term" value="P:transposition"/>
    <property type="evidence" value="ECO:0007669"/>
    <property type="project" value="UniProtKB-KW"/>
</dbReference>
<organism evidence="12 13">
    <name type="scientific">candidate division MSBL1 archaeon SCGC-AAA382F02</name>
    <dbReference type="NCBI Taxonomy" id="1698282"/>
    <lineage>
        <taxon>Archaea</taxon>
        <taxon>Methanobacteriati</taxon>
        <taxon>Methanobacteriota</taxon>
        <taxon>candidate division MSBL1</taxon>
    </lineage>
</organism>
<accession>A0A133VHE8</accession>
<dbReference type="PANTHER" id="PTHR30405">
    <property type="entry name" value="TRANSPOSASE"/>
    <property type="match status" value="1"/>
</dbReference>
<name>A0A133VHE8_9EURY</name>
<gene>
    <name evidence="12" type="ORF">AKJ53_01850</name>
</gene>
<evidence type="ECO:0000256" key="3">
    <source>
        <dbReference type="ARBA" id="ARBA00022578"/>
    </source>
</evidence>
<reference evidence="12 13" key="1">
    <citation type="journal article" date="2016" name="Sci. Rep.">
        <title>Metabolic traits of an uncultured archaeal lineage -MSBL1- from brine pools of the Red Sea.</title>
        <authorList>
            <person name="Mwirichia R."/>
            <person name="Alam I."/>
            <person name="Rashid M."/>
            <person name="Vinu M."/>
            <person name="Ba-Alawi W."/>
            <person name="Anthony Kamau A."/>
            <person name="Kamanda Ngugi D."/>
            <person name="Goker M."/>
            <person name="Klenk H.P."/>
            <person name="Bajic V."/>
            <person name="Stingl U."/>
        </authorList>
    </citation>
    <scope>NUCLEOTIDE SEQUENCE [LARGE SCALE GENOMIC DNA]</scope>
    <source>
        <strain evidence="12">SCGC-AAA382F02</strain>
    </source>
</reference>
<dbReference type="InterPro" id="IPR051399">
    <property type="entry name" value="RNA-guided_DNA_endo/Transpos"/>
</dbReference>
<keyword evidence="7" id="KW-0233">DNA recombination</keyword>
<dbReference type="EMBL" id="LHYG01000030">
    <property type="protein sequence ID" value="KXB05861.1"/>
    <property type="molecule type" value="Genomic_DNA"/>
</dbReference>
<evidence type="ECO:0000256" key="4">
    <source>
        <dbReference type="ARBA" id="ARBA00022723"/>
    </source>
</evidence>
<dbReference type="Pfam" id="PF12323">
    <property type="entry name" value="HTH_OrfB_IS605"/>
    <property type="match status" value="1"/>
</dbReference>
<keyword evidence="13" id="KW-1185">Reference proteome</keyword>
<evidence type="ECO:0000256" key="8">
    <source>
        <dbReference type="SAM" id="MobiDB-lite"/>
    </source>
</evidence>
<comment type="similarity">
    <text evidence="1">In the C-terminal section; belongs to the transposase 35 family.</text>
</comment>
<dbReference type="GO" id="GO:0006310">
    <property type="term" value="P:DNA recombination"/>
    <property type="evidence" value="ECO:0007669"/>
    <property type="project" value="UniProtKB-KW"/>
</dbReference>
<feature type="region of interest" description="Disordered" evidence="8">
    <location>
        <begin position="208"/>
        <end position="230"/>
    </location>
</feature>
<feature type="compositionally biased region" description="Basic residues" evidence="8">
    <location>
        <begin position="212"/>
        <end position="224"/>
    </location>
</feature>
<feature type="domain" description="Probable transposase IS891/IS1136/IS1341" evidence="9">
    <location>
        <begin position="163"/>
        <end position="275"/>
    </location>
</feature>
<dbReference type="NCBIfam" id="NF040570">
    <property type="entry name" value="guided_TnpB"/>
    <property type="match status" value="1"/>
</dbReference>
<keyword evidence="4" id="KW-0479">Metal-binding</keyword>
<dbReference type="Pfam" id="PF07282">
    <property type="entry name" value="Cas12f1-like_TNB"/>
    <property type="match status" value="1"/>
</dbReference>
<dbReference type="AlphaFoldDB" id="A0A133VHE8"/>
<evidence type="ECO:0000256" key="1">
    <source>
        <dbReference type="ARBA" id="ARBA00008761"/>
    </source>
</evidence>
<keyword evidence="6" id="KW-0238">DNA-binding</keyword>
<comment type="similarity">
    <text evidence="2">In the N-terminal section; belongs to the transposase 2 family.</text>
</comment>
<feature type="domain" description="Transposase putative helix-turn-helix" evidence="11">
    <location>
        <begin position="2"/>
        <end position="36"/>
    </location>
</feature>
<evidence type="ECO:0000256" key="6">
    <source>
        <dbReference type="ARBA" id="ARBA00023125"/>
    </source>
</evidence>
<dbReference type="GO" id="GO:0003677">
    <property type="term" value="F:DNA binding"/>
    <property type="evidence" value="ECO:0007669"/>
    <property type="project" value="UniProtKB-KW"/>
</dbReference>
<proteinExistence type="inferred from homology"/>
<keyword evidence="5" id="KW-0862">Zinc</keyword>
<evidence type="ECO:0000313" key="12">
    <source>
        <dbReference type="EMBL" id="KXB05861.1"/>
    </source>
</evidence>
<protein>
    <recommendedName>
        <fullName evidence="14">Transposase</fullName>
    </recommendedName>
</protein>
<evidence type="ECO:0000256" key="2">
    <source>
        <dbReference type="ARBA" id="ARBA00011044"/>
    </source>
</evidence>
<dbReference type="InterPro" id="IPR010095">
    <property type="entry name" value="Cas12f1-like_TNB"/>
</dbReference>
<sequence length="399" mass="45959">MQTYKFRLYPDEKGREKLDQTLELCRQIYNHFLEELNGRDDVPPRTELQSQLPNLKERWDELDSVHSKVLQMVLYRLYSNLRSLSEKKKNGYKVGRLRFKGKGWFKTFTYNQSGFKVVKTENRLDILKLSKIGEIPIRIHREVKGKVKQITVKRAQSGKWFACIQTDHEENRESGEGVVGIDLNTENYLTDSDGNVVENPRFLEEKEEKLKKEHRNLSRKGKGSKNREKQRVKLGKAYEKLVNCRRDFIHKLTTAYVESYDTIILEDLNIDEMCENSRYAKSNLSASWGLFKELLLYKAESAGVEVVLVDPKGTTQECNQCGSVVPKRIWNREHKCPECGFETTRDHNSALNIKKRGLNKLGRGRAESTPVDTGASTLTHMRASSVVESGSSFLTSKAS</sequence>
<comment type="caution">
    <text evidence="12">The sequence shown here is derived from an EMBL/GenBank/DDBJ whole genome shotgun (WGS) entry which is preliminary data.</text>
</comment>
<dbReference type="Proteomes" id="UP000070491">
    <property type="component" value="Unassembled WGS sequence"/>
</dbReference>
<evidence type="ECO:0000313" key="13">
    <source>
        <dbReference type="Proteomes" id="UP000070491"/>
    </source>
</evidence>
<dbReference type="PANTHER" id="PTHR30405:SF11">
    <property type="entry name" value="RNA-GUIDED DNA ENDONUCLEASE RV2885C-RELATED"/>
    <property type="match status" value="1"/>
</dbReference>
<evidence type="ECO:0000256" key="5">
    <source>
        <dbReference type="ARBA" id="ARBA00022833"/>
    </source>
</evidence>
<dbReference type="GO" id="GO:0046872">
    <property type="term" value="F:metal ion binding"/>
    <property type="evidence" value="ECO:0007669"/>
    <property type="project" value="UniProtKB-KW"/>
</dbReference>
<dbReference type="NCBIfam" id="TIGR01766">
    <property type="entry name" value="IS200/IS605 family accessory protein TnpB-like domain"/>
    <property type="match status" value="1"/>
</dbReference>
<evidence type="ECO:0000259" key="9">
    <source>
        <dbReference type="Pfam" id="PF01385"/>
    </source>
</evidence>
<evidence type="ECO:0000259" key="11">
    <source>
        <dbReference type="Pfam" id="PF12323"/>
    </source>
</evidence>